<accession>A0A0L7L7F8</accession>
<name>A0A0L7L7F8_OPEBR</name>
<evidence type="ECO:0000259" key="2">
    <source>
        <dbReference type="Pfam" id="PF12090"/>
    </source>
</evidence>
<evidence type="ECO:0000313" key="3">
    <source>
        <dbReference type="EMBL" id="KOB71305.1"/>
    </source>
</evidence>
<reference evidence="3 4" key="1">
    <citation type="journal article" date="2015" name="Genome Biol. Evol.">
        <title>The genome of winter moth (Operophtera brumata) provides a genomic perspective on sexual dimorphism and phenology.</title>
        <authorList>
            <person name="Derks M.F."/>
            <person name="Smit S."/>
            <person name="Salis L."/>
            <person name="Schijlen E."/>
            <person name="Bossers A."/>
            <person name="Mateman C."/>
            <person name="Pijl A.S."/>
            <person name="de Ridder D."/>
            <person name="Groenen M.A."/>
            <person name="Visser M.E."/>
            <person name="Megens H.J."/>
        </authorList>
    </citation>
    <scope>NUCLEOTIDE SEQUENCE [LARGE SCALE GENOMIC DNA]</scope>
    <source>
        <strain evidence="3">WM2013NL</strain>
        <tissue evidence="3">Head and thorax</tissue>
    </source>
</reference>
<gene>
    <name evidence="3" type="ORF">OBRU01_13940</name>
</gene>
<dbReference type="PANTHER" id="PTHR13526:SF8">
    <property type="entry name" value="TRANSCRIPTION FACTOR SPT20 HOMOLOG"/>
    <property type="match status" value="1"/>
</dbReference>
<dbReference type="Proteomes" id="UP000037510">
    <property type="component" value="Unassembled WGS sequence"/>
</dbReference>
<proteinExistence type="inferred from homology"/>
<dbReference type="AlphaFoldDB" id="A0A0L7L7F8"/>
<evidence type="ECO:0000313" key="4">
    <source>
        <dbReference type="Proteomes" id="UP000037510"/>
    </source>
</evidence>
<dbReference type="InterPro" id="IPR046468">
    <property type="entry name" value="Spt20-like_SEP"/>
</dbReference>
<dbReference type="Pfam" id="PF12090">
    <property type="entry name" value="Spt20_SEP"/>
    <property type="match status" value="1"/>
</dbReference>
<protein>
    <recommendedName>
        <fullName evidence="2">Spt20-like SEP domain-containing protein</fullName>
    </recommendedName>
</protein>
<dbReference type="InterPro" id="IPR021950">
    <property type="entry name" value="Spt20"/>
</dbReference>
<keyword evidence="4" id="KW-1185">Reference proteome</keyword>
<dbReference type="STRING" id="104452.A0A0L7L7F8"/>
<sequence length="395" mass="44740">MDGLIHAALEAEVILSRAKHVNTNYTQFGSGVSDHKMTWTHDKMQLAESVDESRIRFQRNSVGSSSKTEKFDLFKKLHELYGELSRDEAMQEETLIETPTWPYEEEELLSYIDNEELPVILLDLLESEHSILFYSGCVIAQVRDYRQAYPSFICDTHHVLLRPTNQSILSDAMCIGGKCGWGGEERGALEAVEAALVHAAAPPLCLDPRPAVGLLAARLHAASRLFNTPRIRRQAKKFSQVAVNRKRKLDQFTHHHGLELLDLIHRQRAKNSKQSAPTRSSKYPKKPPEGFLWFVELPKADTVLLAPPSEHVTPLRLGRVYERNRPTPDCQPQIVEEYILETEKSPASHGTGCFHIRLSILQRPSDQEFLGELYVDRDHVEGERNGASCRFSLGT</sequence>
<comment type="caution">
    <text evidence="3">The sequence shown here is derived from an EMBL/GenBank/DDBJ whole genome shotgun (WGS) entry which is preliminary data.</text>
</comment>
<comment type="similarity">
    <text evidence="1">Belongs to the SPT20 family.</text>
</comment>
<organism evidence="3 4">
    <name type="scientific">Operophtera brumata</name>
    <name type="common">Winter moth</name>
    <name type="synonym">Phalaena brumata</name>
    <dbReference type="NCBI Taxonomy" id="104452"/>
    <lineage>
        <taxon>Eukaryota</taxon>
        <taxon>Metazoa</taxon>
        <taxon>Ecdysozoa</taxon>
        <taxon>Arthropoda</taxon>
        <taxon>Hexapoda</taxon>
        <taxon>Insecta</taxon>
        <taxon>Pterygota</taxon>
        <taxon>Neoptera</taxon>
        <taxon>Endopterygota</taxon>
        <taxon>Lepidoptera</taxon>
        <taxon>Glossata</taxon>
        <taxon>Ditrysia</taxon>
        <taxon>Geometroidea</taxon>
        <taxon>Geometridae</taxon>
        <taxon>Larentiinae</taxon>
        <taxon>Operophtera</taxon>
    </lineage>
</organism>
<dbReference type="GO" id="GO:0000124">
    <property type="term" value="C:SAGA complex"/>
    <property type="evidence" value="ECO:0007669"/>
    <property type="project" value="InterPro"/>
</dbReference>
<dbReference type="GO" id="GO:0006357">
    <property type="term" value="P:regulation of transcription by RNA polymerase II"/>
    <property type="evidence" value="ECO:0007669"/>
    <property type="project" value="TreeGrafter"/>
</dbReference>
<evidence type="ECO:0000256" key="1">
    <source>
        <dbReference type="ARBA" id="ARBA00009112"/>
    </source>
</evidence>
<dbReference type="PANTHER" id="PTHR13526">
    <property type="entry name" value="TRANSCRIPTION FACTOR SPT20 HOMOLOG"/>
    <property type="match status" value="1"/>
</dbReference>
<dbReference type="EMBL" id="JTDY01002490">
    <property type="protein sequence ID" value="KOB71305.1"/>
    <property type="molecule type" value="Genomic_DNA"/>
</dbReference>
<dbReference type="GO" id="GO:0003712">
    <property type="term" value="F:transcription coregulator activity"/>
    <property type="evidence" value="ECO:0007669"/>
    <property type="project" value="InterPro"/>
</dbReference>
<feature type="domain" description="Spt20-like SEP" evidence="2">
    <location>
        <begin position="71"/>
        <end position="215"/>
    </location>
</feature>